<dbReference type="InterPro" id="IPR036691">
    <property type="entry name" value="Endo/exonu/phosph_ase_sf"/>
</dbReference>
<comment type="caution">
    <text evidence="2">The sequence shown here is derived from an EMBL/GenBank/DDBJ whole genome shotgun (WGS) entry which is preliminary data.</text>
</comment>
<dbReference type="EMBL" id="JAOPHQ010004276">
    <property type="protein sequence ID" value="KAK0139988.1"/>
    <property type="molecule type" value="Genomic_DNA"/>
</dbReference>
<dbReference type="PANTHER" id="PTHR47027:SF30">
    <property type="entry name" value="THAP-TYPE DOMAIN-CONTAINING PROTEIN"/>
    <property type="match status" value="1"/>
</dbReference>
<reference evidence="2" key="1">
    <citation type="journal article" date="2023" name="Front. Mar. Sci.">
        <title>A new Merluccius polli reference genome to investigate the effects of global change in West African waters.</title>
        <authorList>
            <person name="Mateo J.L."/>
            <person name="Blanco-Fernandez C."/>
            <person name="Garcia-Vazquez E."/>
            <person name="Machado-Schiaffino G."/>
        </authorList>
    </citation>
    <scope>NUCLEOTIDE SEQUENCE</scope>
    <source>
        <strain evidence="2">C29</strain>
        <tissue evidence="2">Fin</tissue>
    </source>
</reference>
<dbReference type="GO" id="GO:0003824">
    <property type="term" value="F:catalytic activity"/>
    <property type="evidence" value="ECO:0007669"/>
    <property type="project" value="InterPro"/>
</dbReference>
<evidence type="ECO:0000313" key="3">
    <source>
        <dbReference type="Proteomes" id="UP001174136"/>
    </source>
</evidence>
<dbReference type="AlphaFoldDB" id="A0AA47MGP7"/>
<dbReference type="Proteomes" id="UP001174136">
    <property type="component" value="Unassembled WGS sequence"/>
</dbReference>
<dbReference type="SUPFAM" id="SSF56219">
    <property type="entry name" value="DNase I-like"/>
    <property type="match status" value="1"/>
</dbReference>
<evidence type="ECO:0000313" key="2">
    <source>
        <dbReference type="EMBL" id="KAK0139988.1"/>
    </source>
</evidence>
<name>A0AA47MGP7_MERPO</name>
<dbReference type="InterPro" id="IPR005135">
    <property type="entry name" value="Endo/exonuclease/phosphatase"/>
</dbReference>
<feature type="domain" description="Endonuclease/exonuclease/phosphatase" evidence="1">
    <location>
        <begin position="24"/>
        <end position="161"/>
    </location>
</feature>
<dbReference type="Gene3D" id="3.60.10.10">
    <property type="entry name" value="Endonuclease/exonuclease/phosphatase"/>
    <property type="match status" value="1"/>
</dbReference>
<protein>
    <submittedName>
        <fullName evidence="2">Craniofacial development protein 2</fullName>
    </submittedName>
</protein>
<evidence type="ECO:0000259" key="1">
    <source>
        <dbReference type="Pfam" id="PF14529"/>
    </source>
</evidence>
<sequence length="618" mass="70250">MLEFTPVDERVASLRLRVGGRILTVVCAYGPNSSSEYPPFLDSLEGVLESAPSGDSLVLLGDFNAHVGSDSETWRGVIGRNGPPDLNPSGVQLLDFCARHRLSITNTMFKHKGVHMCTWHQDTLGRSSMIDFVVVSSDLRPHVLDTRAKRGPELSTDHHLVVSWLRWWGRMPVRPGRPKRIVRVCWERLAESPVRESFNSHLRESFDHVPGEAGDIESEWAMFHASIVKAADQSCGRKVVGACRGGNPRTRWWTPAVRDAVKLKKESYRTFLACGTPEAAGRYRQAKRSAAVAVTEAKTRTWEEFGEAMENDFRTASKRFWTTIRRLRRGKQCIVNTVYGGDGALLTSTRDVVDRWKEYFEDLLNPTDTPSDRDLQLSLDGFAAECEAVGMRISTSKSESMVLNRKRVECTLWILPQVEEFKYLGVLFTSEGRMEREIDRRIGAASAVMRTLHGSVVVKRELSRKAKLSIYQSIYVPALTYGHELWVMTERTRSRVQAAEMSFLRRVAGLSLRDRVRSSVIREELGVDPLLLRVERSQMRWLGHLVRMPPGRLPGEVFRARPTGRRPRGRPRTRWRDYVSRLAWERLGIPQEELAEVAGEREVWASLLRLLPPRPDPG</sequence>
<gene>
    <name evidence="2" type="primary">CFDP2_32</name>
    <name evidence="2" type="ORF">N1851_023095</name>
</gene>
<organism evidence="2 3">
    <name type="scientific">Merluccius polli</name>
    <name type="common">Benguela hake</name>
    <name type="synonym">Merluccius cadenati</name>
    <dbReference type="NCBI Taxonomy" id="89951"/>
    <lineage>
        <taxon>Eukaryota</taxon>
        <taxon>Metazoa</taxon>
        <taxon>Chordata</taxon>
        <taxon>Craniata</taxon>
        <taxon>Vertebrata</taxon>
        <taxon>Euteleostomi</taxon>
        <taxon>Actinopterygii</taxon>
        <taxon>Neopterygii</taxon>
        <taxon>Teleostei</taxon>
        <taxon>Neoteleostei</taxon>
        <taxon>Acanthomorphata</taxon>
        <taxon>Zeiogadaria</taxon>
        <taxon>Gadariae</taxon>
        <taxon>Gadiformes</taxon>
        <taxon>Gadoidei</taxon>
        <taxon>Merlucciidae</taxon>
        <taxon>Merluccius</taxon>
    </lineage>
</organism>
<keyword evidence="3" id="KW-1185">Reference proteome</keyword>
<dbReference type="Pfam" id="PF14529">
    <property type="entry name" value="Exo_endo_phos_2"/>
    <property type="match status" value="1"/>
</dbReference>
<proteinExistence type="predicted"/>
<accession>A0AA47MGP7</accession>
<dbReference type="PANTHER" id="PTHR47027">
    <property type="entry name" value="REVERSE TRANSCRIPTASE DOMAIN-CONTAINING PROTEIN"/>
    <property type="match status" value="1"/>
</dbReference>